<dbReference type="SUPFAM" id="SSF56436">
    <property type="entry name" value="C-type lectin-like"/>
    <property type="match status" value="2"/>
</dbReference>
<dbReference type="Proteomes" id="UP001152320">
    <property type="component" value="Chromosome 9"/>
</dbReference>
<dbReference type="InterPro" id="IPR001304">
    <property type="entry name" value="C-type_lectin-like"/>
</dbReference>
<name>A0A9Q1C0H6_HOLLE</name>
<dbReference type="InterPro" id="IPR016187">
    <property type="entry name" value="CTDL_fold"/>
</dbReference>
<comment type="caution">
    <text evidence="4">The sequence shown here is derived from an EMBL/GenBank/DDBJ whole genome shotgun (WGS) entry which is preliminary data.</text>
</comment>
<sequence>MVSTLDFESSDPSSNLGVTADECQAGIVYYSPKSSKALLKFSVVDDPCACTSVVLGGVTSTTSLEAYNQFPTASRLIYTTNISRIRSHFGCQKDVTASPTDDDARMGNEITEAQPDEKSKMDKMTTSSVMTSKPFESTHTTIIETTDSTVETSEKTTLHTTKLATLEAKEQTPLDDTMTTGRVVTSRPFESTHATVVETTDSTVVTSAETTLDTTKLSTLEEEQTLLDDTMTTGKLMTSNPFESTHTTIIETTDSTMVTSVKTTLDTTKSSTLQTEEQTLLDEMRSMYPTEIRDGFLYIAILNRLSLADAKKTCNALHLNSHLVSMVTEEEANAVEDFITDTGEVNQKFWIGLHSPRVVWDDGNYLTFHELDIVRSNENCFSIEEPEFEWESLECTEKRHYICEAKKSDVDTAICDFTWNDSCYTVSQVSVTNDAARSACMTNTGFALLQTETLEEFEEIEDQLYPDFDSFWLGLTKTTGLPEYIWDDGSDTAVSFDKFSIYHEEHFGICHYVDAGDDFVWMDDYCDMEYFFICKLPEN</sequence>
<evidence type="ECO:0000256" key="1">
    <source>
        <dbReference type="ARBA" id="ARBA00023157"/>
    </source>
</evidence>
<dbReference type="PANTHER" id="PTHR22803">
    <property type="entry name" value="MANNOSE, PHOSPHOLIPASE, LECTIN RECEPTOR RELATED"/>
    <property type="match status" value="1"/>
</dbReference>
<dbReference type="EMBL" id="JAIZAY010000009">
    <property type="protein sequence ID" value="KAJ8036160.1"/>
    <property type="molecule type" value="Genomic_DNA"/>
</dbReference>
<reference evidence="4" key="1">
    <citation type="submission" date="2021-10" db="EMBL/GenBank/DDBJ databases">
        <title>Tropical sea cucumber genome reveals ecological adaptation and Cuvierian tubules defense mechanism.</title>
        <authorList>
            <person name="Chen T."/>
        </authorList>
    </citation>
    <scope>NUCLEOTIDE SEQUENCE</scope>
    <source>
        <strain evidence="4">Nanhai2018</strain>
        <tissue evidence="4">Muscle</tissue>
    </source>
</reference>
<protein>
    <submittedName>
        <fullName evidence="4">Macrophage mannose receptor 1</fullName>
    </submittedName>
</protein>
<dbReference type="InterPro" id="IPR050111">
    <property type="entry name" value="C-type_lectin/snaclec_domain"/>
</dbReference>
<feature type="region of interest" description="Disordered" evidence="2">
    <location>
        <begin position="93"/>
        <end position="130"/>
    </location>
</feature>
<evidence type="ECO:0000313" key="5">
    <source>
        <dbReference type="Proteomes" id="UP001152320"/>
    </source>
</evidence>
<dbReference type="OrthoDB" id="441660at2759"/>
<keyword evidence="4" id="KW-0675">Receptor</keyword>
<dbReference type="InterPro" id="IPR018378">
    <property type="entry name" value="C-type_lectin_CS"/>
</dbReference>
<dbReference type="InterPro" id="IPR016186">
    <property type="entry name" value="C-type_lectin-like/link_sf"/>
</dbReference>
<organism evidence="4 5">
    <name type="scientific">Holothuria leucospilota</name>
    <name type="common">Black long sea cucumber</name>
    <name type="synonym">Mertensiothuria leucospilota</name>
    <dbReference type="NCBI Taxonomy" id="206669"/>
    <lineage>
        <taxon>Eukaryota</taxon>
        <taxon>Metazoa</taxon>
        <taxon>Echinodermata</taxon>
        <taxon>Eleutherozoa</taxon>
        <taxon>Echinozoa</taxon>
        <taxon>Holothuroidea</taxon>
        <taxon>Aspidochirotacea</taxon>
        <taxon>Aspidochirotida</taxon>
        <taxon>Holothuriidae</taxon>
        <taxon>Holothuria</taxon>
    </lineage>
</organism>
<evidence type="ECO:0000259" key="3">
    <source>
        <dbReference type="PROSITE" id="PS50041"/>
    </source>
</evidence>
<dbReference type="Pfam" id="PF00059">
    <property type="entry name" value="Lectin_C"/>
    <property type="match status" value="2"/>
</dbReference>
<dbReference type="AlphaFoldDB" id="A0A9Q1C0H6"/>
<keyword evidence="1" id="KW-1015">Disulfide bond</keyword>
<dbReference type="PROSITE" id="PS50041">
    <property type="entry name" value="C_TYPE_LECTIN_2"/>
    <property type="match status" value="2"/>
</dbReference>
<feature type="domain" description="C-type lectin" evidence="3">
    <location>
        <begin position="419"/>
        <end position="535"/>
    </location>
</feature>
<keyword evidence="5" id="KW-1185">Reference proteome</keyword>
<dbReference type="Gene3D" id="3.10.100.10">
    <property type="entry name" value="Mannose-Binding Protein A, subunit A"/>
    <property type="match status" value="2"/>
</dbReference>
<dbReference type="CDD" id="cd00037">
    <property type="entry name" value="CLECT"/>
    <property type="match status" value="1"/>
</dbReference>
<evidence type="ECO:0000256" key="2">
    <source>
        <dbReference type="SAM" id="MobiDB-lite"/>
    </source>
</evidence>
<dbReference type="SMART" id="SM00034">
    <property type="entry name" value="CLECT"/>
    <property type="match status" value="2"/>
</dbReference>
<evidence type="ECO:0000313" key="4">
    <source>
        <dbReference type="EMBL" id="KAJ8036160.1"/>
    </source>
</evidence>
<gene>
    <name evidence="4" type="ORF">HOLleu_20047</name>
</gene>
<feature type="domain" description="C-type lectin" evidence="3">
    <location>
        <begin position="293"/>
        <end position="404"/>
    </location>
</feature>
<dbReference type="PROSITE" id="PS00615">
    <property type="entry name" value="C_TYPE_LECTIN_1"/>
    <property type="match status" value="1"/>
</dbReference>
<proteinExistence type="predicted"/>
<accession>A0A9Q1C0H6</accession>